<dbReference type="GO" id="GO:0005886">
    <property type="term" value="C:plasma membrane"/>
    <property type="evidence" value="ECO:0007669"/>
    <property type="project" value="UniProtKB-SubCell"/>
</dbReference>
<dbReference type="InterPro" id="IPR036259">
    <property type="entry name" value="MFS_trans_sf"/>
</dbReference>
<gene>
    <name evidence="7" type="ORF">HD592_000555</name>
</gene>
<feature type="transmembrane region" description="Helical" evidence="5">
    <location>
        <begin position="146"/>
        <end position="171"/>
    </location>
</feature>
<feature type="transmembrane region" description="Helical" evidence="5">
    <location>
        <begin position="357"/>
        <end position="380"/>
    </location>
</feature>
<proteinExistence type="predicted"/>
<dbReference type="AlphaFoldDB" id="A0A923E3Q5"/>
<evidence type="ECO:0000256" key="1">
    <source>
        <dbReference type="ARBA" id="ARBA00004651"/>
    </source>
</evidence>
<dbReference type="InterPro" id="IPR011701">
    <property type="entry name" value="MFS"/>
</dbReference>
<evidence type="ECO:0000313" key="7">
    <source>
        <dbReference type="EMBL" id="MBB6333990.1"/>
    </source>
</evidence>
<sequence length="408" mass="42922">MSDEAAKTGRENVGREWLIPYGLLYTGQNLAWSGPVQVLIALQVLAFRPEDKETSFALLMTIGGACQVIGSLLGGILSDRTRSRWGKRLPWILIGNAVAAACLVIQAFAPSYALLFATWSIFQIFLAIAGSSTLSLPPDAVPRRQFGLVSGVQGATYTLGVVGGTLIAALAGVELGYLISAGIVVLFVAIFAASGAWKRGLVGTGSTTDMLLAEGEESLAKGYSDFIWVFIARFAINLGNYVALFYLLYFLRDRIRLADPETGVLILTGVYALFVIISTIIGGMWSDRVGRRKPFYLAAGVGIALACVLMAIATTFPAAIAGAIMLGLVWGLFTAVDQALVNSVLPVPGKRARDVGVMTVAIAAANIASPLFAAFSLGHLGGYPGLYLASGALVLVGSLAILPVRSVR</sequence>
<feature type="transmembrane region" description="Helical" evidence="5">
    <location>
        <begin position="386"/>
        <end position="404"/>
    </location>
</feature>
<keyword evidence="8" id="KW-1185">Reference proteome</keyword>
<dbReference type="Pfam" id="PF13347">
    <property type="entry name" value="MFS_2"/>
    <property type="match status" value="1"/>
</dbReference>
<feature type="transmembrane region" description="Helical" evidence="5">
    <location>
        <begin position="89"/>
        <end position="108"/>
    </location>
</feature>
<comment type="caution">
    <text evidence="7">The sequence shown here is derived from an EMBL/GenBank/DDBJ whole genome shotgun (WGS) entry which is preliminary data.</text>
</comment>
<dbReference type="PANTHER" id="PTHR23528">
    <property type="match status" value="1"/>
</dbReference>
<keyword evidence="2 5" id="KW-0812">Transmembrane</keyword>
<feature type="transmembrane region" description="Helical" evidence="5">
    <location>
        <begin position="319"/>
        <end position="345"/>
    </location>
</feature>
<feature type="transmembrane region" description="Helical" evidence="5">
    <location>
        <begin position="226"/>
        <end position="251"/>
    </location>
</feature>
<accession>A0A923E3Q5</accession>
<feature type="domain" description="Major facilitator superfamily (MFS) profile" evidence="6">
    <location>
        <begin position="225"/>
        <end position="408"/>
    </location>
</feature>
<keyword evidence="4 5" id="KW-0472">Membrane</keyword>
<dbReference type="Proteomes" id="UP000617426">
    <property type="component" value="Unassembled WGS sequence"/>
</dbReference>
<dbReference type="PROSITE" id="PS00216">
    <property type="entry name" value="SUGAR_TRANSPORT_1"/>
    <property type="match status" value="1"/>
</dbReference>
<keyword evidence="3 5" id="KW-1133">Transmembrane helix</keyword>
<feature type="transmembrane region" description="Helical" evidence="5">
    <location>
        <begin position="177"/>
        <end position="197"/>
    </location>
</feature>
<dbReference type="RefSeq" id="WP_184451707.1">
    <property type="nucleotide sequence ID" value="NZ_JACHMK010000001.1"/>
</dbReference>
<dbReference type="InterPro" id="IPR020846">
    <property type="entry name" value="MFS_dom"/>
</dbReference>
<dbReference type="PANTHER" id="PTHR23528:SF1">
    <property type="entry name" value="MAJOR FACILITATOR SUPERFAMILY (MFS) PROFILE DOMAIN-CONTAINING PROTEIN"/>
    <property type="match status" value="1"/>
</dbReference>
<evidence type="ECO:0000313" key="8">
    <source>
        <dbReference type="Proteomes" id="UP000617426"/>
    </source>
</evidence>
<evidence type="ECO:0000256" key="4">
    <source>
        <dbReference type="ARBA" id="ARBA00023136"/>
    </source>
</evidence>
<comment type="subcellular location">
    <subcellularLocation>
        <location evidence="1">Cell membrane</location>
        <topology evidence="1">Multi-pass membrane protein</topology>
    </subcellularLocation>
</comment>
<dbReference type="GO" id="GO:0022857">
    <property type="term" value="F:transmembrane transporter activity"/>
    <property type="evidence" value="ECO:0007669"/>
    <property type="project" value="InterPro"/>
</dbReference>
<evidence type="ECO:0000256" key="3">
    <source>
        <dbReference type="ARBA" id="ARBA00022989"/>
    </source>
</evidence>
<organism evidence="7 8">
    <name type="scientific">Schaalia hyovaginalis</name>
    <dbReference type="NCBI Taxonomy" id="29316"/>
    <lineage>
        <taxon>Bacteria</taxon>
        <taxon>Bacillati</taxon>
        <taxon>Actinomycetota</taxon>
        <taxon>Actinomycetes</taxon>
        <taxon>Actinomycetales</taxon>
        <taxon>Actinomycetaceae</taxon>
        <taxon>Schaalia</taxon>
    </lineage>
</organism>
<dbReference type="Gene3D" id="1.20.1250.20">
    <property type="entry name" value="MFS general substrate transporter like domains"/>
    <property type="match status" value="2"/>
</dbReference>
<reference evidence="7" key="1">
    <citation type="submission" date="2020-08" db="EMBL/GenBank/DDBJ databases">
        <title>Sequencing the genomes of 1000 actinobacteria strains.</title>
        <authorList>
            <person name="Klenk H.-P."/>
        </authorList>
    </citation>
    <scope>NUCLEOTIDE SEQUENCE</scope>
    <source>
        <strain evidence="7">DSM 10695</strain>
    </source>
</reference>
<feature type="transmembrane region" description="Helical" evidence="5">
    <location>
        <begin position="56"/>
        <end position="77"/>
    </location>
</feature>
<dbReference type="SUPFAM" id="SSF103473">
    <property type="entry name" value="MFS general substrate transporter"/>
    <property type="match status" value="1"/>
</dbReference>
<name>A0A923E3Q5_9ACTO</name>
<protein>
    <submittedName>
        <fullName evidence="7">MFS family permease</fullName>
    </submittedName>
</protein>
<feature type="transmembrane region" description="Helical" evidence="5">
    <location>
        <begin position="263"/>
        <end position="283"/>
    </location>
</feature>
<evidence type="ECO:0000256" key="5">
    <source>
        <dbReference type="SAM" id="Phobius"/>
    </source>
</evidence>
<feature type="transmembrane region" description="Helical" evidence="5">
    <location>
        <begin position="295"/>
        <end position="313"/>
    </location>
</feature>
<feature type="transmembrane region" description="Helical" evidence="5">
    <location>
        <begin position="114"/>
        <end position="134"/>
    </location>
</feature>
<dbReference type="InterPro" id="IPR005829">
    <property type="entry name" value="Sugar_transporter_CS"/>
</dbReference>
<dbReference type="Pfam" id="PF07690">
    <property type="entry name" value="MFS_1"/>
    <property type="match status" value="1"/>
</dbReference>
<evidence type="ECO:0000256" key="2">
    <source>
        <dbReference type="ARBA" id="ARBA00022692"/>
    </source>
</evidence>
<dbReference type="PROSITE" id="PS50850">
    <property type="entry name" value="MFS"/>
    <property type="match status" value="1"/>
</dbReference>
<dbReference type="EMBL" id="JACHMK010000001">
    <property type="protein sequence ID" value="MBB6333990.1"/>
    <property type="molecule type" value="Genomic_DNA"/>
</dbReference>
<evidence type="ECO:0000259" key="6">
    <source>
        <dbReference type="PROSITE" id="PS50850"/>
    </source>
</evidence>